<dbReference type="AlphaFoldDB" id="A0A5A5TWX5"/>
<reference evidence="1 2" key="1">
    <citation type="submission" date="2019-04" db="EMBL/GenBank/DDBJ databases">
        <title>A pseudo-fructophilic Leuconostoc citreum strain F192-5 isolated from peel of satsuma mandarin: the first report for isolation and characterization of strain-dependent fructophilic-like characteristics.</title>
        <authorList>
            <person name="Maeno S."/>
            <person name="Tanizawa Y."/>
            <person name="Kajikawa A."/>
            <person name="Kanesaki Y."/>
            <person name="Kubota E."/>
            <person name="Arita M."/>
            <person name="Leon D."/>
            <person name="Endo A."/>
        </authorList>
    </citation>
    <scope>NUCLEOTIDE SEQUENCE [LARGE SCALE GENOMIC DNA]</scope>
    <source>
        <strain evidence="1 2">F192-5</strain>
    </source>
</reference>
<dbReference type="GeneID" id="61101954"/>
<gene>
    <name evidence="1" type="ORF">LCIT_03420</name>
</gene>
<accession>A0A5A5TWX5</accession>
<sequence length="79" mass="9381">MKLIDDIKQLIKQIQLMMQLLQQLTKQQQVLSQQLDHLTKVRDDIQVDVEKMNFKNKPHLDRIQKASDHLNAELSKYQA</sequence>
<dbReference type="OMA" id="NKPHLDR"/>
<dbReference type="Proteomes" id="UP000323274">
    <property type="component" value="Unassembled WGS sequence"/>
</dbReference>
<evidence type="ECO:0000313" key="2">
    <source>
        <dbReference type="Proteomes" id="UP000323274"/>
    </source>
</evidence>
<name>A0A5A5TWX5_LEUCI</name>
<protein>
    <submittedName>
        <fullName evidence="1">Uncharacterized protein</fullName>
    </submittedName>
</protein>
<organism evidence="1 2">
    <name type="scientific">Leuconostoc citreum</name>
    <dbReference type="NCBI Taxonomy" id="33964"/>
    <lineage>
        <taxon>Bacteria</taxon>
        <taxon>Bacillati</taxon>
        <taxon>Bacillota</taxon>
        <taxon>Bacilli</taxon>
        <taxon>Lactobacillales</taxon>
        <taxon>Lactobacillaceae</taxon>
        <taxon>Leuconostoc</taxon>
    </lineage>
</organism>
<dbReference type="RefSeq" id="WP_004903608.1">
    <property type="nucleotide sequence ID" value="NZ_BJJW01000002.1"/>
</dbReference>
<dbReference type="EMBL" id="BJJW01000002">
    <property type="protein sequence ID" value="GDZ83100.1"/>
    <property type="molecule type" value="Genomic_DNA"/>
</dbReference>
<comment type="caution">
    <text evidence="1">The sequence shown here is derived from an EMBL/GenBank/DDBJ whole genome shotgun (WGS) entry which is preliminary data.</text>
</comment>
<evidence type="ECO:0000313" key="1">
    <source>
        <dbReference type="EMBL" id="GDZ83100.1"/>
    </source>
</evidence>
<proteinExistence type="predicted"/>